<protein>
    <submittedName>
        <fullName evidence="1">Uncharacterized protein</fullName>
    </submittedName>
</protein>
<dbReference type="EMBL" id="UINC01070601">
    <property type="protein sequence ID" value="SVC04877.1"/>
    <property type="molecule type" value="Genomic_DNA"/>
</dbReference>
<organism evidence="1">
    <name type="scientific">marine metagenome</name>
    <dbReference type="NCBI Taxonomy" id="408172"/>
    <lineage>
        <taxon>unclassified sequences</taxon>
        <taxon>metagenomes</taxon>
        <taxon>ecological metagenomes</taxon>
    </lineage>
</organism>
<proteinExistence type="predicted"/>
<gene>
    <name evidence="1" type="ORF">METZ01_LOCUS257731</name>
</gene>
<sequence length="24" mass="3027">MKNRYRSISFEYFININKRVNYGN</sequence>
<dbReference type="AlphaFoldDB" id="A0A382J0E8"/>
<evidence type="ECO:0000313" key="1">
    <source>
        <dbReference type="EMBL" id="SVC04877.1"/>
    </source>
</evidence>
<name>A0A382J0E8_9ZZZZ</name>
<feature type="non-terminal residue" evidence="1">
    <location>
        <position position="24"/>
    </location>
</feature>
<reference evidence="1" key="1">
    <citation type="submission" date="2018-05" db="EMBL/GenBank/DDBJ databases">
        <authorList>
            <person name="Lanie J.A."/>
            <person name="Ng W.-L."/>
            <person name="Kazmierczak K.M."/>
            <person name="Andrzejewski T.M."/>
            <person name="Davidsen T.M."/>
            <person name="Wayne K.J."/>
            <person name="Tettelin H."/>
            <person name="Glass J.I."/>
            <person name="Rusch D."/>
            <person name="Podicherti R."/>
            <person name="Tsui H.-C.T."/>
            <person name="Winkler M.E."/>
        </authorList>
    </citation>
    <scope>NUCLEOTIDE SEQUENCE</scope>
</reference>
<accession>A0A382J0E8</accession>